<dbReference type="NCBIfam" id="TIGR00737">
    <property type="entry name" value="nifR3_yhdG"/>
    <property type="match status" value="1"/>
</dbReference>
<keyword evidence="5" id="KW-0560">Oxidoreductase</keyword>
<proteinExistence type="predicted"/>
<comment type="cofactor">
    <cofactor evidence="1">
        <name>FMN</name>
        <dbReference type="ChEBI" id="CHEBI:58210"/>
    </cofactor>
</comment>
<dbReference type="PIRSF" id="PIRSF006621">
    <property type="entry name" value="Dus"/>
    <property type="match status" value="1"/>
</dbReference>
<dbReference type="SUPFAM" id="SSF51395">
    <property type="entry name" value="FMN-linked oxidoreductases"/>
    <property type="match status" value="1"/>
</dbReference>
<dbReference type="PANTHER" id="PTHR11082:SF25">
    <property type="entry name" value="DUS-LIKE FMN-BINDING DOMAIN-CONTAINING PROTEIN"/>
    <property type="match status" value="1"/>
</dbReference>
<dbReference type="GO" id="GO:0050660">
    <property type="term" value="F:flavin adenine dinucleotide binding"/>
    <property type="evidence" value="ECO:0007669"/>
    <property type="project" value="InterPro"/>
</dbReference>
<name>A0A7Z8KRV8_9EURY</name>
<keyword evidence="3" id="KW-0288">FMN</keyword>
<gene>
    <name evidence="7" type="primary">dusB</name>
    <name evidence="7" type="ORF">FKV42_02020</name>
</gene>
<protein>
    <submittedName>
        <fullName evidence="7">tRNA dihydrouridine synthase DusB</fullName>
    </submittedName>
</protein>
<evidence type="ECO:0000259" key="6">
    <source>
        <dbReference type="Pfam" id="PF01207"/>
    </source>
</evidence>
<evidence type="ECO:0000256" key="5">
    <source>
        <dbReference type="ARBA" id="ARBA00023002"/>
    </source>
</evidence>
<evidence type="ECO:0000256" key="2">
    <source>
        <dbReference type="ARBA" id="ARBA00022630"/>
    </source>
</evidence>
<dbReference type="AlphaFoldDB" id="A0A7Z8KRV8"/>
<accession>A0A7Z8KRV8</accession>
<dbReference type="EMBL" id="VIAQ01000006">
    <property type="protein sequence ID" value="TQD28458.1"/>
    <property type="molecule type" value="Genomic_DNA"/>
</dbReference>
<dbReference type="Pfam" id="PF01207">
    <property type="entry name" value="Dus"/>
    <property type="match status" value="1"/>
</dbReference>
<evidence type="ECO:0000313" key="7">
    <source>
        <dbReference type="EMBL" id="TQD28458.1"/>
    </source>
</evidence>
<keyword evidence="2" id="KW-0285">Flavoprotein</keyword>
<feature type="domain" description="DUS-like FMN-binding" evidence="6">
    <location>
        <begin position="13"/>
        <end position="311"/>
    </location>
</feature>
<dbReference type="InterPro" id="IPR018517">
    <property type="entry name" value="tRNA_hU_synthase_CS"/>
</dbReference>
<dbReference type="InterPro" id="IPR004652">
    <property type="entry name" value="DusB-like"/>
</dbReference>
<dbReference type="InterPro" id="IPR013785">
    <property type="entry name" value="Aldolase_TIM"/>
</dbReference>
<keyword evidence="8" id="KW-1185">Reference proteome</keyword>
<keyword evidence="4" id="KW-0819">tRNA processing</keyword>
<reference evidence="7 8" key="1">
    <citation type="submission" date="2019-06" db="EMBL/GenBank/DDBJ databases">
        <title>Draft genome sequence of Methanolobus vulcani B1d.</title>
        <authorList>
            <person name="Creighbaum A.J."/>
            <person name="Ticak T."/>
            <person name="Hariraju D."/>
            <person name="Arivett B.A."/>
            <person name="Ferguson D.J.Jr."/>
        </authorList>
    </citation>
    <scope>NUCLEOTIDE SEQUENCE [LARGE SCALE GENOMIC DNA]</scope>
    <source>
        <strain evidence="7 8">B1d</strain>
    </source>
</reference>
<dbReference type="Gene3D" id="3.20.20.70">
    <property type="entry name" value="Aldolase class I"/>
    <property type="match status" value="1"/>
</dbReference>
<dbReference type="PANTHER" id="PTHR11082">
    <property type="entry name" value="TRNA-DIHYDROURIDINE SYNTHASE"/>
    <property type="match status" value="1"/>
</dbReference>
<evidence type="ECO:0000256" key="3">
    <source>
        <dbReference type="ARBA" id="ARBA00022643"/>
    </source>
</evidence>
<comment type="caution">
    <text evidence="7">The sequence shown here is derived from an EMBL/GenBank/DDBJ whole genome shotgun (WGS) entry which is preliminary data.</text>
</comment>
<dbReference type="InterPro" id="IPR035587">
    <property type="entry name" value="DUS-like_FMN-bd"/>
</dbReference>
<dbReference type="GO" id="GO:0017150">
    <property type="term" value="F:tRNA dihydrouridine synthase activity"/>
    <property type="evidence" value="ECO:0007669"/>
    <property type="project" value="InterPro"/>
</dbReference>
<dbReference type="CDD" id="cd02801">
    <property type="entry name" value="DUS_like_FMN"/>
    <property type="match status" value="1"/>
</dbReference>
<organism evidence="7 8">
    <name type="scientific">Methanolobus vulcani</name>
    <dbReference type="NCBI Taxonomy" id="38026"/>
    <lineage>
        <taxon>Archaea</taxon>
        <taxon>Methanobacteriati</taxon>
        <taxon>Methanobacteriota</taxon>
        <taxon>Stenosarchaea group</taxon>
        <taxon>Methanomicrobia</taxon>
        <taxon>Methanosarcinales</taxon>
        <taxon>Methanosarcinaceae</taxon>
        <taxon>Methanolobus</taxon>
    </lineage>
</organism>
<sequence length="318" mass="35553">MKIADIKIPGNILLAPMSNVTNLPFRLMCKKYGASLTYSEMISADAVIYENEKSINRGMSCEEERPLGIQIFGNSAENMTEAALKIEEIYQPEIIDINFGCPARLLTKDGCGSALLRSPDLIHEIVTGLVDNLSTAVTAKIRILEDMEKTLEIAHLIEDAGADALTVHGRTRQQQYSGKADHSYVKSIKQELGIPVIANGDIIDETSAQQVLDYTECDGIMIGRAAMGNPFLFRRISHYLETGDMLEYNECSQRIADLREYFGLLDEYDLMHTVNIKAQAQWFTRGMRNGRHIRRSIASSKTIAEIIQSLDEMCKHAD</sequence>
<dbReference type="RefSeq" id="WP_154808564.1">
    <property type="nucleotide sequence ID" value="NZ_VIAQ01000006.1"/>
</dbReference>
<evidence type="ECO:0000256" key="4">
    <source>
        <dbReference type="ARBA" id="ARBA00022694"/>
    </source>
</evidence>
<dbReference type="OrthoDB" id="131706at2157"/>
<evidence type="ECO:0000256" key="1">
    <source>
        <dbReference type="ARBA" id="ARBA00001917"/>
    </source>
</evidence>
<dbReference type="InterPro" id="IPR001269">
    <property type="entry name" value="DUS_fam"/>
</dbReference>
<evidence type="ECO:0000313" key="8">
    <source>
        <dbReference type="Proteomes" id="UP000319335"/>
    </source>
</evidence>
<dbReference type="PROSITE" id="PS01136">
    <property type="entry name" value="UPF0034"/>
    <property type="match status" value="1"/>
</dbReference>
<dbReference type="Proteomes" id="UP000319335">
    <property type="component" value="Unassembled WGS sequence"/>
</dbReference>